<sequence length="723" mass="80255">MTDDGCLYSWGLGSYGRLGHGDKRNQSQPKLIDSIKNVTNFSVGHYHVLAVDDQGNLFSWGFGKHGALGHGDELSHYRPKKVEGYDNIRFTSVSAGLHYSIALTQDGKIYSWGNGKNGKLGHGNALDLKKPQKIIYSGGISSGSRSPILDKSGSPPPPAGVFYIQVSAGTAHVLALSSTGHIYSWGCGEDGRLGNGDCVDIPYPMKVSCAGGPFVNISAGKRHSIALNEKGKIYIWGNGENGELGLGLHTTKTSQPLQIISIDLFFFVSVSAGESHACALTEDGSIFTWGEGTFGQLGLGVENFKEKNHSIWTPTLVKGFDSVMFVSLSAGKRHSLALTGYSLKQSPLKNFQENLKSLLKSTDFSDIKIVMNSFVFSLHKSILRIRCPVLLEEQNYPDLPVSHKGAYKFFKFVYCGKLPGFHSAIGVVLELIFLGKLFHQKILKDYCLIVLEQNLSLEVIENVIWYALKSKIPSIMKRVSEFLTNNNQEGILQSLCETSKKEQNALGDVGLDWFLKNLNPPSTKKKALPTLTHYGFGQLFNSQIDSDFILRLKIDEEEHNFAVHKAILACRSPFFAGVLRVGMMESKTGAMMVRNPNEEYGITPTALKSLLIYLYDPKVEHILDPVDCLYILSVYGYYGLHEHQALIIHCSYQVRSCIRINNCLEIFRLAHKLRVKPIKDKALAFILSNYETVAPMLVYVPIEIFMEIQVAFNLKLLQKYGPF</sequence>
<proteinExistence type="predicted"/>
<dbReference type="AlphaFoldDB" id="A0A6B2KYG0"/>
<dbReference type="Gene3D" id="2.130.10.30">
    <property type="entry name" value="Regulator of chromosome condensation 1/beta-lactamase-inhibitor protein II"/>
    <property type="match status" value="2"/>
</dbReference>
<dbReference type="PANTHER" id="PTHR22870:SF466">
    <property type="entry name" value="ANKYRIN REPEAT-CONTAINING PROTEIN"/>
    <property type="match status" value="1"/>
</dbReference>
<evidence type="ECO:0000259" key="3">
    <source>
        <dbReference type="PROSITE" id="PS50097"/>
    </source>
</evidence>
<dbReference type="SMART" id="SM00225">
    <property type="entry name" value="BTB"/>
    <property type="match status" value="2"/>
</dbReference>
<dbReference type="PROSITE" id="PS00626">
    <property type="entry name" value="RCC1_2"/>
    <property type="match status" value="1"/>
</dbReference>
<dbReference type="PRINTS" id="PR00633">
    <property type="entry name" value="RCCNDNSATION"/>
</dbReference>
<dbReference type="PROSITE" id="PS50097">
    <property type="entry name" value="BTB"/>
    <property type="match status" value="1"/>
</dbReference>
<dbReference type="SUPFAM" id="SSF54695">
    <property type="entry name" value="POZ domain"/>
    <property type="match status" value="2"/>
</dbReference>
<dbReference type="InterPro" id="IPR011333">
    <property type="entry name" value="SKP1/BTB/POZ_sf"/>
</dbReference>
<dbReference type="InterPro" id="IPR000408">
    <property type="entry name" value="Reg_chr_condens"/>
</dbReference>
<evidence type="ECO:0000313" key="4">
    <source>
        <dbReference type="EMBL" id="NDV29803.1"/>
    </source>
</evidence>
<evidence type="ECO:0000256" key="1">
    <source>
        <dbReference type="ARBA" id="ARBA00022737"/>
    </source>
</evidence>
<dbReference type="Pfam" id="PF00651">
    <property type="entry name" value="BTB"/>
    <property type="match status" value="1"/>
</dbReference>
<dbReference type="Gene3D" id="3.30.710.10">
    <property type="entry name" value="Potassium Channel Kv1.1, Chain A"/>
    <property type="match status" value="2"/>
</dbReference>
<dbReference type="InterPro" id="IPR009091">
    <property type="entry name" value="RCC1/BLIP-II"/>
</dbReference>
<name>A0A6B2KYG0_9EUKA</name>
<feature type="repeat" description="RCC1" evidence="2">
    <location>
        <begin position="180"/>
        <end position="230"/>
    </location>
</feature>
<feature type="repeat" description="RCC1" evidence="2">
    <location>
        <begin position="5"/>
        <end position="54"/>
    </location>
</feature>
<evidence type="ECO:0000256" key="2">
    <source>
        <dbReference type="PROSITE-ProRule" id="PRU00235"/>
    </source>
</evidence>
<keyword evidence="1" id="KW-0677">Repeat</keyword>
<dbReference type="InterPro" id="IPR051210">
    <property type="entry name" value="Ub_ligase/GEF_domain"/>
</dbReference>
<dbReference type="PROSITE" id="PS50012">
    <property type="entry name" value="RCC1_3"/>
    <property type="match status" value="6"/>
</dbReference>
<feature type="repeat" description="RCC1" evidence="2">
    <location>
        <begin position="55"/>
        <end position="106"/>
    </location>
</feature>
<dbReference type="PANTHER" id="PTHR22870">
    <property type="entry name" value="REGULATOR OF CHROMOSOME CONDENSATION"/>
    <property type="match status" value="1"/>
</dbReference>
<feature type="repeat" description="RCC1" evidence="2">
    <location>
        <begin position="284"/>
        <end position="341"/>
    </location>
</feature>
<dbReference type="InterPro" id="IPR000210">
    <property type="entry name" value="BTB/POZ_dom"/>
</dbReference>
<feature type="repeat" description="RCC1" evidence="2">
    <location>
        <begin position="231"/>
        <end position="283"/>
    </location>
</feature>
<reference evidence="4" key="1">
    <citation type="journal article" date="2020" name="J. Eukaryot. Microbiol.">
        <title>De novo Sequencing, Assembly and Annotation of the Transcriptome for the Free-Living Testate Amoeba Arcella intermedia.</title>
        <authorList>
            <person name="Ribeiro G.M."/>
            <person name="Porfirio-Sousa A.L."/>
            <person name="Maurer-Alcala X.X."/>
            <person name="Katz L.A."/>
            <person name="Lahr D.J.G."/>
        </authorList>
    </citation>
    <scope>NUCLEOTIDE SEQUENCE</scope>
</reference>
<feature type="domain" description="BTB" evidence="3">
    <location>
        <begin position="546"/>
        <end position="620"/>
    </location>
</feature>
<organism evidence="4">
    <name type="scientific">Arcella intermedia</name>
    <dbReference type="NCBI Taxonomy" id="1963864"/>
    <lineage>
        <taxon>Eukaryota</taxon>
        <taxon>Amoebozoa</taxon>
        <taxon>Tubulinea</taxon>
        <taxon>Elardia</taxon>
        <taxon>Arcellinida</taxon>
        <taxon>Sphaerothecina</taxon>
        <taxon>Arcellidae</taxon>
        <taxon>Arcella</taxon>
    </lineage>
</organism>
<dbReference type="Pfam" id="PF00415">
    <property type="entry name" value="RCC1"/>
    <property type="match status" value="6"/>
</dbReference>
<dbReference type="EMBL" id="GIBP01000834">
    <property type="protein sequence ID" value="NDV29803.1"/>
    <property type="molecule type" value="Transcribed_RNA"/>
</dbReference>
<accession>A0A6B2KYG0</accession>
<dbReference type="SUPFAM" id="SSF50985">
    <property type="entry name" value="RCC1/BLIP-II"/>
    <property type="match status" value="2"/>
</dbReference>
<dbReference type="CDD" id="cd14733">
    <property type="entry name" value="BACK"/>
    <property type="match status" value="1"/>
</dbReference>
<feature type="repeat" description="RCC1" evidence="2">
    <location>
        <begin position="107"/>
        <end position="179"/>
    </location>
</feature>
<protein>
    <recommendedName>
        <fullName evidence="3">BTB domain-containing protein</fullName>
    </recommendedName>
</protein>